<proteinExistence type="inferred from homology"/>
<name>A0A7W8DTU7_9HYPH</name>
<keyword evidence="3" id="KW-0547">Nucleotide-binding</keyword>
<dbReference type="RefSeq" id="WP_184142453.1">
    <property type="nucleotide sequence ID" value="NZ_JACHIK010000004.1"/>
</dbReference>
<dbReference type="PROSITE" id="PS00211">
    <property type="entry name" value="ABC_TRANSPORTER_1"/>
    <property type="match status" value="1"/>
</dbReference>
<evidence type="ECO:0000259" key="5">
    <source>
        <dbReference type="PROSITE" id="PS50893"/>
    </source>
</evidence>
<dbReference type="FunFam" id="3.40.50.300:FF:000020">
    <property type="entry name" value="Amino acid ABC transporter ATP-binding component"/>
    <property type="match status" value="1"/>
</dbReference>
<protein>
    <submittedName>
        <fullName evidence="6">Polar amino acid transport system ATP-binding protein</fullName>
    </submittedName>
</protein>
<dbReference type="InterPro" id="IPR027417">
    <property type="entry name" value="P-loop_NTPase"/>
</dbReference>
<dbReference type="GO" id="GO:0005524">
    <property type="term" value="F:ATP binding"/>
    <property type="evidence" value="ECO:0007669"/>
    <property type="project" value="UniProtKB-KW"/>
</dbReference>
<dbReference type="SUPFAM" id="SSF52540">
    <property type="entry name" value="P-loop containing nucleoside triphosphate hydrolases"/>
    <property type="match status" value="1"/>
</dbReference>
<evidence type="ECO:0000256" key="3">
    <source>
        <dbReference type="ARBA" id="ARBA00022741"/>
    </source>
</evidence>
<dbReference type="PROSITE" id="PS50893">
    <property type="entry name" value="ABC_TRANSPORTER_2"/>
    <property type="match status" value="1"/>
</dbReference>
<reference evidence="6 7" key="1">
    <citation type="submission" date="2020-08" db="EMBL/GenBank/DDBJ databases">
        <title>Genomic Encyclopedia of Type Strains, Phase IV (KMG-IV): sequencing the most valuable type-strain genomes for metagenomic binning, comparative biology and taxonomic classification.</title>
        <authorList>
            <person name="Goeker M."/>
        </authorList>
    </citation>
    <scope>NUCLEOTIDE SEQUENCE [LARGE SCALE GENOMIC DNA]</scope>
    <source>
        <strain evidence="6 7">DSM 21319</strain>
    </source>
</reference>
<evidence type="ECO:0000313" key="6">
    <source>
        <dbReference type="EMBL" id="MBB5042108.1"/>
    </source>
</evidence>
<dbReference type="Gene3D" id="3.40.50.300">
    <property type="entry name" value="P-loop containing nucleotide triphosphate hydrolases"/>
    <property type="match status" value="1"/>
</dbReference>
<dbReference type="PANTHER" id="PTHR43166">
    <property type="entry name" value="AMINO ACID IMPORT ATP-BINDING PROTEIN"/>
    <property type="match status" value="1"/>
</dbReference>
<evidence type="ECO:0000256" key="4">
    <source>
        <dbReference type="ARBA" id="ARBA00022840"/>
    </source>
</evidence>
<accession>A0A7W8DTU7</accession>
<evidence type="ECO:0000313" key="7">
    <source>
        <dbReference type="Proteomes" id="UP000535406"/>
    </source>
</evidence>
<organism evidence="6 7">
    <name type="scientific">Shinella fusca</name>
    <dbReference type="NCBI Taxonomy" id="544480"/>
    <lineage>
        <taxon>Bacteria</taxon>
        <taxon>Pseudomonadati</taxon>
        <taxon>Pseudomonadota</taxon>
        <taxon>Alphaproteobacteria</taxon>
        <taxon>Hyphomicrobiales</taxon>
        <taxon>Rhizobiaceae</taxon>
        <taxon>Shinella</taxon>
    </lineage>
</organism>
<dbReference type="InterPro" id="IPR030679">
    <property type="entry name" value="ABC_ATPase_HisP-typ"/>
</dbReference>
<dbReference type="CDD" id="cd03262">
    <property type="entry name" value="ABC_HisP_GlnQ"/>
    <property type="match status" value="1"/>
</dbReference>
<evidence type="ECO:0000256" key="1">
    <source>
        <dbReference type="ARBA" id="ARBA00005417"/>
    </source>
</evidence>
<dbReference type="PIRSF" id="PIRSF039085">
    <property type="entry name" value="ABC_ATPase_HisP"/>
    <property type="match status" value="1"/>
</dbReference>
<dbReference type="Pfam" id="PF00005">
    <property type="entry name" value="ABC_tran"/>
    <property type="match status" value="1"/>
</dbReference>
<gene>
    <name evidence="6" type="ORF">HNQ66_001504</name>
</gene>
<dbReference type="InterPro" id="IPR050086">
    <property type="entry name" value="MetN_ABC_transporter-like"/>
</dbReference>
<dbReference type="InterPro" id="IPR003439">
    <property type="entry name" value="ABC_transporter-like_ATP-bd"/>
</dbReference>
<comment type="similarity">
    <text evidence="1">Belongs to the ABC transporter superfamily.</text>
</comment>
<comment type="caution">
    <text evidence="6">The sequence shown here is derived from an EMBL/GenBank/DDBJ whole genome shotgun (WGS) entry which is preliminary data.</text>
</comment>
<dbReference type="SMART" id="SM00382">
    <property type="entry name" value="AAA"/>
    <property type="match status" value="1"/>
</dbReference>
<keyword evidence="2" id="KW-0813">Transport</keyword>
<dbReference type="GO" id="GO:0015424">
    <property type="term" value="F:ABC-type amino acid transporter activity"/>
    <property type="evidence" value="ECO:0007669"/>
    <property type="project" value="InterPro"/>
</dbReference>
<dbReference type="InterPro" id="IPR003593">
    <property type="entry name" value="AAA+_ATPase"/>
</dbReference>
<dbReference type="InterPro" id="IPR017871">
    <property type="entry name" value="ABC_transporter-like_CS"/>
</dbReference>
<feature type="domain" description="ABC transporter" evidence="5">
    <location>
        <begin position="14"/>
        <end position="250"/>
    </location>
</feature>
<dbReference type="Proteomes" id="UP000535406">
    <property type="component" value="Unassembled WGS sequence"/>
</dbReference>
<dbReference type="GO" id="GO:0016887">
    <property type="term" value="F:ATP hydrolysis activity"/>
    <property type="evidence" value="ECO:0007669"/>
    <property type="project" value="InterPro"/>
</dbReference>
<dbReference type="AlphaFoldDB" id="A0A7W8DTU7"/>
<evidence type="ECO:0000256" key="2">
    <source>
        <dbReference type="ARBA" id="ARBA00022448"/>
    </source>
</evidence>
<sequence length="255" mass="27829">MTASASAPAQDQTIRLADVRKSYGEFAVLKGIDATVSRGEVVVICGPSGSGKSTLIRTVNRLEEINSGSIFFEGQDVHAAMSGRELNLLRSRIGFVFQSFNLFPHLSAVENVAMSPIRVKGVPAAEAHEKALKLLDRVGLREKANSYPAQLSGGQQQRVAIARALAMEPPVMLFDEPTSALDPEMVGEVLSVMKSLAAEGMTMMCVTHEMGFARDVADRIWFIDGGEIIETATPEEFFTNPRHPRAQRFLSDLRH</sequence>
<dbReference type="PANTHER" id="PTHR43166:SF4">
    <property type="entry name" value="PHOSPHONATES IMPORT ATP-BINDING PROTEIN PHNC"/>
    <property type="match status" value="1"/>
</dbReference>
<keyword evidence="7" id="KW-1185">Reference proteome</keyword>
<keyword evidence="4 6" id="KW-0067">ATP-binding</keyword>
<dbReference type="EMBL" id="JACHIK010000004">
    <property type="protein sequence ID" value="MBB5042108.1"/>
    <property type="molecule type" value="Genomic_DNA"/>
</dbReference>